<evidence type="ECO:0000313" key="1">
    <source>
        <dbReference type="EMBL" id="TCU12961.1"/>
    </source>
</evidence>
<dbReference type="EMBL" id="SMBH01000014">
    <property type="protein sequence ID" value="TCU12961.1"/>
    <property type="molecule type" value="Genomic_DNA"/>
</dbReference>
<accession>A0A4R3PX00</accession>
<gene>
    <name evidence="1" type="ORF">EV132_114162</name>
</gene>
<reference evidence="1 2" key="1">
    <citation type="submission" date="2019-03" db="EMBL/GenBank/DDBJ databases">
        <title>Genomic Encyclopedia of Type Strains, Phase IV (KMG-V): Genome sequencing to study the core and pangenomes of soil and plant-associated prokaryotes.</title>
        <authorList>
            <person name="Whitman W."/>
        </authorList>
    </citation>
    <scope>NUCLEOTIDE SEQUENCE [LARGE SCALE GENOMIC DNA]</scope>
    <source>
        <strain evidence="1 2">Hc14</strain>
    </source>
</reference>
<sequence length="82" mass="8501">MNLIGFGALNGRSGGGCFGQATFSFQKRISKMTMTVKIGAALMLLLALSSCGNTIRGFGRDTANAVNATQDAGRSVNRAATR</sequence>
<dbReference type="AlphaFoldDB" id="A0A4R3PX00"/>
<proteinExistence type="predicted"/>
<comment type="caution">
    <text evidence="1">The sequence shown here is derived from an EMBL/GenBank/DDBJ whole genome shotgun (WGS) entry which is preliminary data.</text>
</comment>
<protein>
    <submittedName>
        <fullName evidence="1">Entericidin EcnA/B family protein</fullName>
    </submittedName>
</protein>
<evidence type="ECO:0000313" key="2">
    <source>
        <dbReference type="Proteomes" id="UP000294576"/>
    </source>
</evidence>
<name>A0A4R3PX00_RHISU</name>
<dbReference type="Proteomes" id="UP000294576">
    <property type="component" value="Unassembled WGS sequence"/>
</dbReference>
<organism evidence="1 2">
    <name type="scientific">Rhizobium sullae</name>
    <name type="common">Rhizobium hedysari</name>
    <dbReference type="NCBI Taxonomy" id="50338"/>
    <lineage>
        <taxon>Bacteria</taxon>
        <taxon>Pseudomonadati</taxon>
        <taxon>Pseudomonadota</taxon>
        <taxon>Alphaproteobacteria</taxon>
        <taxon>Hyphomicrobiales</taxon>
        <taxon>Rhizobiaceae</taxon>
        <taxon>Rhizobium/Agrobacterium group</taxon>
        <taxon>Rhizobium</taxon>
    </lineage>
</organism>